<dbReference type="Proteomes" id="UP001202328">
    <property type="component" value="Unassembled WGS sequence"/>
</dbReference>
<protein>
    <recommendedName>
        <fullName evidence="2">DUF8039 domain-containing protein</fullName>
    </recommendedName>
</protein>
<feature type="compositionally biased region" description="Basic residues" evidence="1">
    <location>
        <begin position="18"/>
        <end position="29"/>
    </location>
</feature>
<dbReference type="InterPro" id="IPR058352">
    <property type="entry name" value="DUF8039"/>
</dbReference>
<feature type="compositionally biased region" description="Basic and acidic residues" evidence="1">
    <location>
        <begin position="1"/>
        <end position="11"/>
    </location>
</feature>
<sequence>QKDQDTTKEIDGTDLWKAGHKQRKGKKPHPGVVEAFEKLEKAQAEHGGDCGSSVTDDILAKAFGEDKKTKGRLKGIGFGATRKKVVTQSYYKLMIRECQESYRALNDRLVQLEGRNSKCVCNGVSPSHRSSPKVSNNQEASTSIIALCNERDLTHTTPSPVRKPNEVQVPERFQACKLLSWYKEGEVVAEAKIGETDPSKEIHGMPIGLGAYTVCVKIAYVEDAHVYRTTSEVKYVGEAVSNFITWPKDRISYQ</sequence>
<gene>
    <name evidence="3" type="ORF">MKW98_030546</name>
</gene>
<keyword evidence="4" id="KW-1185">Reference proteome</keyword>
<dbReference type="Pfam" id="PF26133">
    <property type="entry name" value="DUF8039"/>
    <property type="match status" value="1"/>
</dbReference>
<dbReference type="AlphaFoldDB" id="A0AAD4XK72"/>
<feature type="domain" description="DUF8039" evidence="2">
    <location>
        <begin position="171"/>
        <end position="252"/>
    </location>
</feature>
<feature type="region of interest" description="Disordered" evidence="1">
    <location>
        <begin position="1"/>
        <end position="30"/>
    </location>
</feature>
<evidence type="ECO:0000313" key="3">
    <source>
        <dbReference type="EMBL" id="KAI3920584.1"/>
    </source>
</evidence>
<dbReference type="PANTHER" id="PTHR33018:SF34">
    <property type="entry name" value="OS02G0472350 PROTEIN"/>
    <property type="match status" value="1"/>
</dbReference>
<evidence type="ECO:0000256" key="1">
    <source>
        <dbReference type="SAM" id="MobiDB-lite"/>
    </source>
</evidence>
<accession>A0AAD4XK72</accession>
<reference evidence="3" key="1">
    <citation type="submission" date="2022-04" db="EMBL/GenBank/DDBJ databases">
        <title>A functionally conserved STORR gene fusion in Papaver species that diverged 16.8 million years ago.</title>
        <authorList>
            <person name="Catania T."/>
        </authorList>
    </citation>
    <scope>NUCLEOTIDE SEQUENCE</scope>
    <source>
        <strain evidence="3">S-188037</strain>
    </source>
</reference>
<organism evidence="3 4">
    <name type="scientific">Papaver atlanticum</name>
    <dbReference type="NCBI Taxonomy" id="357466"/>
    <lineage>
        <taxon>Eukaryota</taxon>
        <taxon>Viridiplantae</taxon>
        <taxon>Streptophyta</taxon>
        <taxon>Embryophyta</taxon>
        <taxon>Tracheophyta</taxon>
        <taxon>Spermatophyta</taxon>
        <taxon>Magnoliopsida</taxon>
        <taxon>Ranunculales</taxon>
        <taxon>Papaveraceae</taxon>
        <taxon>Papaveroideae</taxon>
        <taxon>Papaver</taxon>
    </lineage>
</organism>
<feature type="non-terminal residue" evidence="3">
    <location>
        <position position="254"/>
    </location>
</feature>
<dbReference type="PANTHER" id="PTHR33018">
    <property type="entry name" value="OS10G0338966 PROTEIN-RELATED"/>
    <property type="match status" value="1"/>
</dbReference>
<comment type="caution">
    <text evidence="3">The sequence shown here is derived from an EMBL/GenBank/DDBJ whole genome shotgun (WGS) entry which is preliminary data.</text>
</comment>
<name>A0AAD4XK72_9MAGN</name>
<dbReference type="EMBL" id="JAJJMB010008803">
    <property type="protein sequence ID" value="KAI3920584.1"/>
    <property type="molecule type" value="Genomic_DNA"/>
</dbReference>
<proteinExistence type="predicted"/>
<evidence type="ECO:0000313" key="4">
    <source>
        <dbReference type="Proteomes" id="UP001202328"/>
    </source>
</evidence>
<evidence type="ECO:0000259" key="2">
    <source>
        <dbReference type="Pfam" id="PF26133"/>
    </source>
</evidence>